<comment type="caution">
    <text evidence="1">The sequence shown here is derived from an EMBL/GenBank/DDBJ whole genome shotgun (WGS) entry which is preliminary data.</text>
</comment>
<evidence type="ECO:0000313" key="1">
    <source>
        <dbReference type="EMBL" id="KAA6324938.1"/>
    </source>
</evidence>
<gene>
    <name evidence="1" type="ORF">EZS28_054130</name>
</gene>
<dbReference type="EMBL" id="SNRW01044256">
    <property type="protein sequence ID" value="KAA6324938.1"/>
    <property type="molecule type" value="Genomic_DNA"/>
</dbReference>
<reference evidence="1 2" key="1">
    <citation type="submission" date="2019-03" db="EMBL/GenBank/DDBJ databases">
        <title>Single cell metagenomics reveals metabolic interactions within the superorganism composed of flagellate Streblomastix strix and complex community of Bacteroidetes bacteria on its surface.</title>
        <authorList>
            <person name="Treitli S.C."/>
            <person name="Kolisko M."/>
            <person name="Husnik F."/>
            <person name="Keeling P."/>
            <person name="Hampl V."/>
        </authorList>
    </citation>
    <scope>NUCLEOTIDE SEQUENCE [LARGE SCALE GENOMIC DNA]</scope>
    <source>
        <strain evidence="1">ST1C</strain>
    </source>
</reference>
<accession>A0A5J4QUV6</accession>
<sequence length="94" mass="10270">MALQVKQVRSRTEVPFILDVASDRGKKRLSPAREDALSRLSIPKSGPLSIAADQSIIRGQQISEAVKAERELADAKQDGCFIIETCSEGAEEEE</sequence>
<proteinExistence type="predicted"/>
<dbReference type="AlphaFoldDB" id="A0A5J4QUV6"/>
<evidence type="ECO:0000313" key="2">
    <source>
        <dbReference type="Proteomes" id="UP000324800"/>
    </source>
</evidence>
<dbReference type="Proteomes" id="UP000324800">
    <property type="component" value="Unassembled WGS sequence"/>
</dbReference>
<name>A0A5J4QUV6_9EUKA</name>
<protein>
    <submittedName>
        <fullName evidence="1">Uncharacterized protein</fullName>
    </submittedName>
</protein>
<organism evidence="1 2">
    <name type="scientific">Streblomastix strix</name>
    <dbReference type="NCBI Taxonomy" id="222440"/>
    <lineage>
        <taxon>Eukaryota</taxon>
        <taxon>Metamonada</taxon>
        <taxon>Preaxostyla</taxon>
        <taxon>Oxymonadida</taxon>
        <taxon>Streblomastigidae</taxon>
        <taxon>Streblomastix</taxon>
    </lineage>
</organism>